<name>A0AAU4K328_9NOCA</name>
<dbReference type="GO" id="GO:0000028">
    <property type="term" value="P:ribosomal small subunit assembly"/>
    <property type="evidence" value="ECO:0007669"/>
    <property type="project" value="TreeGrafter"/>
</dbReference>
<evidence type="ECO:0000259" key="5">
    <source>
        <dbReference type="Pfam" id="PF02576"/>
    </source>
</evidence>
<dbReference type="GO" id="GO:0006412">
    <property type="term" value="P:translation"/>
    <property type="evidence" value="ECO:0007669"/>
    <property type="project" value="TreeGrafter"/>
</dbReference>
<evidence type="ECO:0000256" key="2">
    <source>
        <dbReference type="ARBA" id="ARBA00022517"/>
    </source>
</evidence>
<protein>
    <recommendedName>
        <fullName evidence="3">Ribosome maturation factor RimP</fullName>
    </recommendedName>
</protein>
<dbReference type="PANTHER" id="PTHR33867">
    <property type="entry name" value="RIBOSOME MATURATION FACTOR RIMP"/>
    <property type="match status" value="1"/>
</dbReference>
<evidence type="ECO:0000313" key="8">
    <source>
        <dbReference type="Proteomes" id="UP001432128"/>
    </source>
</evidence>
<evidence type="ECO:0000259" key="6">
    <source>
        <dbReference type="Pfam" id="PF17384"/>
    </source>
</evidence>
<dbReference type="NCBIfam" id="NF000930">
    <property type="entry name" value="PRK00092.2-2"/>
    <property type="match status" value="1"/>
</dbReference>
<evidence type="ECO:0000313" key="7">
    <source>
        <dbReference type="EMBL" id="WUM20442.1"/>
    </source>
</evidence>
<feature type="region of interest" description="Disordered" evidence="4">
    <location>
        <begin position="195"/>
        <end position="217"/>
    </location>
</feature>
<dbReference type="Pfam" id="PF17384">
    <property type="entry name" value="DUF150_C"/>
    <property type="match status" value="1"/>
</dbReference>
<keyword evidence="1 3" id="KW-0963">Cytoplasm</keyword>
<dbReference type="Proteomes" id="UP001432128">
    <property type="component" value="Chromosome"/>
</dbReference>
<comment type="subcellular location">
    <subcellularLocation>
        <location evidence="3">Cytoplasm</location>
    </subcellularLocation>
</comment>
<dbReference type="InterPro" id="IPR035956">
    <property type="entry name" value="RimP_N_sf"/>
</dbReference>
<gene>
    <name evidence="3 7" type="primary">rimP</name>
    <name evidence="7" type="ORF">OG579_00895</name>
</gene>
<evidence type="ECO:0000256" key="4">
    <source>
        <dbReference type="SAM" id="MobiDB-lite"/>
    </source>
</evidence>
<dbReference type="PANTHER" id="PTHR33867:SF1">
    <property type="entry name" value="RIBOSOME MATURATION FACTOR RIMP"/>
    <property type="match status" value="1"/>
</dbReference>
<feature type="domain" description="Ribosome maturation factor RimP C-terminal" evidence="6">
    <location>
        <begin position="89"/>
        <end position="156"/>
    </location>
</feature>
<comment type="function">
    <text evidence="3">Required for maturation of 30S ribosomal subunits.</text>
</comment>
<dbReference type="InterPro" id="IPR028998">
    <property type="entry name" value="RimP_C"/>
</dbReference>
<sequence length="217" mass="22989">MADDSQAISVMISPVVGDAGFDLDDVIVHRSGDRSVVRVIVDSEQGGDLDLLADLSRAVSEVLDAADPPVLGALRYTLEVTSPGIDRPLTRPRHWRRAQGRKVVVDLADGTTLAGRVGRLAADEATIDIVVTDRGRSTARTLSVNDVATAVVQVDFGRATRDERHLCGLGEETDTRAPVALWEEPGGDADLVDIHHPDDAPHSATDAAAPDATRGHA</sequence>
<feature type="domain" description="Ribosome maturation factor RimP N-terminal" evidence="5">
    <location>
        <begin position="11"/>
        <end position="86"/>
    </location>
</feature>
<proteinExistence type="inferred from homology"/>
<dbReference type="Gene3D" id="3.30.300.70">
    <property type="entry name" value="RimP-like superfamily, N-terminal"/>
    <property type="match status" value="1"/>
</dbReference>
<dbReference type="InterPro" id="IPR028989">
    <property type="entry name" value="RimP_N"/>
</dbReference>
<dbReference type="HAMAP" id="MF_01077">
    <property type="entry name" value="RimP"/>
    <property type="match status" value="1"/>
</dbReference>
<comment type="similarity">
    <text evidence="3">Belongs to the RimP family.</text>
</comment>
<dbReference type="EMBL" id="CP108021">
    <property type="protein sequence ID" value="WUM20442.1"/>
    <property type="molecule type" value="Genomic_DNA"/>
</dbReference>
<dbReference type="InterPro" id="IPR003728">
    <property type="entry name" value="Ribosome_maturation_RimP"/>
</dbReference>
<dbReference type="Pfam" id="PF02576">
    <property type="entry name" value="RimP_N"/>
    <property type="match status" value="1"/>
</dbReference>
<organism evidence="7 8">
    <name type="scientific">Williamsia herbipolensis</name>
    <dbReference type="NCBI Taxonomy" id="1603258"/>
    <lineage>
        <taxon>Bacteria</taxon>
        <taxon>Bacillati</taxon>
        <taxon>Actinomycetota</taxon>
        <taxon>Actinomycetes</taxon>
        <taxon>Mycobacteriales</taxon>
        <taxon>Nocardiaceae</taxon>
        <taxon>Williamsia</taxon>
    </lineage>
</organism>
<accession>A0AAU4K328</accession>
<evidence type="ECO:0000256" key="1">
    <source>
        <dbReference type="ARBA" id="ARBA00022490"/>
    </source>
</evidence>
<keyword evidence="2 3" id="KW-0690">Ribosome biogenesis</keyword>
<evidence type="ECO:0000256" key="3">
    <source>
        <dbReference type="HAMAP-Rule" id="MF_01077"/>
    </source>
</evidence>
<dbReference type="GO" id="GO:0005829">
    <property type="term" value="C:cytosol"/>
    <property type="evidence" value="ECO:0007669"/>
    <property type="project" value="TreeGrafter"/>
</dbReference>
<dbReference type="CDD" id="cd01734">
    <property type="entry name" value="YlxS_C"/>
    <property type="match status" value="1"/>
</dbReference>
<dbReference type="AlphaFoldDB" id="A0AAU4K328"/>
<dbReference type="RefSeq" id="WP_328857747.1">
    <property type="nucleotide sequence ID" value="NZ_CP108021.1"/>
</dbReference>
<dbReference type="KEGG" id="whr:OG579_00895"/>
<dbReference type="SUPFAM" id="SSF75420">
    <property type="entry name" value="YhbC-like, N-terminal domain"/>
    <property type="match status" value="1"/>
</dbReference>
<keyword evidence="8" id="KW-1185">Reference proteome</keyword>
<reference evidence="7 8" key="1">
    <citation type="submission" date="2022-10" db="EMBL/GenBank/DDBJ databases">
        <title>The complete genomes of actinobacterial strains from the NBC collection.</title>
        <authorList>
            <person name="Joergensen T.S."/>
            <person name="Alvarez Arevalo M."/>
            <person name="Sterndorff E.B."/>
            <person name="Faurdal D."/>
            <person name="Vuksanovic O."/>
            <person name="Mourched A.-S."/>
            <person name="Charusanti P."/>
            <person name="Shaw S."/>
            <person name="Blin K."/>
            <person name="Weber T."/>
        </authorList>
    </citation>
    <scope>NUCLEOTIDE SEQUENCE [LARGE SCALE GENOMIC DNA]</scope>
    <source>
        <strain evidence="7 8">NBC_00319</strain>
    </source>
</reference>